<dbReference type="Gene3D" id="3.90.70.10">
    <property type="entry name" value="Cysteine proteinases"/>
    <property type="match status" value="1"/>
</dbReference>
<name>A0A099K7E4_COLPS</name>
<dbReference type="GO" id="GO:0016020">
    <property type="term" value="C:membrane"/>
    <property type="evidence" value="ECO:0007669"/>
    <property type="project" value="InterPro"/>
</dbReference>
<accession>A0A099K7E4</accession>
<dbReference type="GO" id="GO:0005524">
    <property type="term" value="F:ATP binding"/>
    <property type="evidence" value="ECO:0007669"/>
    <property type="project" value="InterPro"/>
</dbReference>
<proteinExistence type="predicted"/>
<gene>
    <name evidence="3" type="ORF">ND2E_0861</name>
</gene>
<dbReference type="CDD" id="cd02423">
    <property type="entry name" value="Peptidase_C39G"/>
    <property type="match status" value="1"/>
</dbReference>
<sequence precursor="true">MSKLFKVSLSLLVILLTLMFPASAGTVNLGGGFSGGNFSINVSSIKEQRFKTIYKQQYDFSCGSATLASLLSFHYDDVVDELMVFKDMYKYGDQKKIQQHGFSLFDMKLYLSRRGYRSNGFKISLNQLAKAEIPAITIINNKGYMHFVIIKGSDEKEVLVGDPALGIKVYSREEFEKMWNKQIIFVIQDKKDIASNHYQTQEEWNLRVKGHLGLAVDHSSLALFNILQPSGVDF</sequence>
<evidence type="ECO:0000256" key="1">
    <source>
        <dbReference type="SAM" id="SignalP"/>
    </source>
</evidence>
<keyword evidence="1" id="KW-0732">Signal</keyword>
<dbReference type="AlphaFoldDB" id="A0A099K7E4"/>
<evidence type="ECO:0000313" key="4">
    <source>
        <dbReference type="Proteomes" id="UP000029843"/>
    </source>
</evidence>
<dbReference type="InterPro" id="IPR005074">
    <property type="entry name" value="Peptidase_C39"/>
</dbReference>
<dbReference type="RefSeq" id="WP_033095901.1">
    <property type="nucleotide sequence ID" value="NZ_JQED01000056.1"/>
</dbReference>
<dbReference type="GO" id="GO:0006508">
    <property type="term" value="P:proteolysis"/>
    <property type="evidence" value="ECO:0007669"/>
    <property type="project" value="InterPro"/>
</dbReference>
<dbReference type="GO" id="GO:0008233">
    <property type="term" value="F:peptidase activity"/>
    <property type="evidence" value="ECO:0007669"/>
    <property type="project" value="InterPro"/>
</dbReference>
<dbReference type="Proteomes" id="UP000029843">
    <property type="component" value="Unassembled WGS sequence"/>
</dbReference>
<dbReference type="PATRIC" id="fig|28229.4.peg.4357"/>
<feature type="chain" id="PRO_5001956847" evidence="1">
    <location>
        <begin position="25"/>
        <end position="234"/>
    </location>
</feature>
<feature type="domain" description="Peptidase C39" evidence="2">
    <location>
        <begin position="56"/>
        <end position="186"/>
    </location>
</feature>
<comment type="caution">
    <text evidence="3">The sequence shown here is derived from an EMBL/GenBank/DDBJ whole genome shotgun (WGS) entry which is preliminary data.</text>
</comment>
<feature type="signal peptide" evidence="1">
    <location>
        <begin position="1"/>
        <end position="24"/>
    </location>
</feature>
<reference evidence="3 4" key="1">
    <citation type="submission" date="2014-08" db="EMBL/GenBank/DDBJ databases">
        <title>Genomic and Phenotypic Diversity of Colwellia psychrerythraea strains from Disparate Marine Basins.</title>
        <authorList>
            <person name="Techtmann S.M."/>
            <person name="Stelling S.C."/>
            <person name="Utturkar S.M."/>
            <person name="Alshibli N."/>
            <person name="Harris A."/>
            <person name="Brown S.D."/>
            <person name="Hazen T.C."/>
        </authorList>
    </citation>
    <scope>NUCLEOTIDE SEQUENCE [LARGE SCALE GENOMIC DNA]</scope>
    <source>
        <strain evidence="3 4">ND2E</strain>
    </source>
</reference>
<organism evidence="3 4">
    <name type="scientific">Colwellia psychrerythraea</name>
    <name type="common">Vibrio psychroerythus</name>
    <dbReference type="NCBI Taxonomy" id="28229"/>
    <lineage>
        <taxon>Bacteria</taxon>
        <taxon>Pseudomonadati</taxon>
        <taxon>Pseudomonadota</taxon>
        <taxon>Gammaproteobacteria</taxon>
        <taxon>Alteromonadales</taxon>
        <taxon>Colwelliaceae</taxon>
        <taxon>Colwellia</taxon>
    </lineage>
</organism>
<dbReference type="Pfam" id="PF03412">
    <property type="entry name" value="Peptidase_C39"/>
    <property type="match status" value="1"/>
</dbReference>
<protein>
    <submittedName>
        <fullName evidence="3">Peptidase C39 bacteriocin processing</fullName>
    </submittedName>
</protein>
<evidence type="ECO:0000259" key="2">
    <source>
        <dbReference type="PROSITE" id="PS50990"/>
    </source>
</evidence>
<dbReference type="EMBL" id="JQED01000056">
    <property type="protein sequence ID" value="KGJ86689.1"/>
    <property type="molecule type" value="Genomic_DNA"/>
</dbReference>
<evidence type="ECO:0000313" key="3">
    <source>
        <dbReference type="EMBL" id="KGJ86689.1"/>
    </source>
</evidence>
<dbReference type="PROSITE" id="PS50990">
    <property type="entry name" value="PEPTIDASE_C39"/>
    <property type="match status" value="1"/>
</dbReference>